<dbReference type="EMBL" id="QOKW01000040">
    <property type="protein sequence ID" value="KAA0676183.1"/>
    <property type="molecule type" value="Genomic_DNA"/>
</dbReference>
<dbReference type="AlphaFoldDB" id="A0A9W7NGE7"/>
<accession>A0A9W7NGE7</accession>
<dbReference type="SUPFAM" id="SSF53927">
    <property type="entry name" value="Cytidine deaminase-like"/>
    <property type="match status" value="1"/>
</dbReference>
<dbReference type="Proteomes" id="UP000480854">
    <property type="component" value="Unassembled WGS sequence"/>
</dbReference>
<evidence type="ECO:0000313" key="1">
    <source>
        <dbReference type="EMBL" id="KAA0676183.1"/>
    </source>
</evidence>
<reference evidence="1 2" key="1">
    <citation type="submission" date="2018-07" db="EMBL/GenBank/DDBJ databases">
        <title>Genome sequence of Azospirillum sp. ATCC 49961.</title>
        <authorList>
            <person name="Sant'Anna F.H."/>
            <person name="Baldani J.I."/>
            <person name="Zilli J.E."/>
            <person name="Reis V.M."/>
            <person name="Hartmann A."/>
            <person name="Cruz L."/>
            <person name="de Souza E.M."/>
            <person name="de Oliveira Pedrosa F."/>
            <person name="Passaglia L.M.P."/>
        </authorList>
    </citation>
    <scope>NUCLEOTIDE SEQUENCE [LARGE SCALE GENOMIC DNA]</scope>
    <source>
        <strain evidence="1 2">ATCC 49961</strain>
    </source>
</reference>
<sequence length="199" mass="20277">MPVIIRHLDTATNGAQPRFADAIELARQCVDQYQLNISLGPGGGIANGSCWAAVAVNPSPDFPNLTPINPVGAIPNGGGVATVGGLGYGIAFGNSQIATIAANVPVPGFNGGGHAERVAINTAGLPNLHAPGNQAVMFVQLHPCNGPGTHQCQAWLNGLGLGAVTLNVYYRFAYPGGVGAMTTWNGQGRAAQQADIGTW</sequence>
<name>A0A9W7NGE7_9PROT</name>
<keyword evidence="2" id="KW-1185">Reference proteome</keyword>
<evidence type="ECO:0000313" key="2">
    <source>
        <dbReference type="Proteomes" id="UP000480854"/>
    </source>
</evidence>
<proteinExistence type="predicted"/>
<protein>
    <submittedName>
        <fullName evidence="1">Uncharacterized protein</fullName>
    </submittedName>
</protein>
<organism evidence="1 2">
    <name type="scientific">Roseomonas genomospecies 6</name>
    <dbReference type="NCBI Taxonomy" id="214106"/>
    <lineage>
        <taxon>Bacteria</taxon>
        <taxon>Pseudomonadati</taxon>
        <taxon>Pseudomonadota</taxon>
        <taxon>Alphaproteobacteria</taxon>
        <taxon>Acetobacterales</taxon>
        <taxon>Roseomonadaceae</taxon>
        <taxon>Roseomonas</taxon>
    </lineage>
</organism>
<gene>
    <name evidence="1" type="ORF">DS843_28320</name>
</gene>
<dbReference type="InterPro" id="IPR016193">
    <property type="entry name" value="Cytidine_deaminase-like"/>
</dbReference>
<dbReference type="RefSeq" id="WP_149472184.1">
    <property type="nucleotide sequence ID" value="NZ_QOKW01000040.1"/>
</dbReference>
<dbReference type="GO" id="GO:0003824">
    <property type="term" value="F:catalytic activity"/>
    <property type="evidence" value="ECO:0007669"/>
    <property type="project" value="InterPro"/>
</dbReference>
<dbReference type="OrthoDB" id="9868448at2"/>
<comment type="caution">
    <text evidence="1">The sequence shown here is derived from an EMBL/GenBank/DDBJ whole genome shotgun (WGS) entry which is preliminary data.</text>
</comment>